<feature type="chain" id="PRO_5003604130" description="Outer membrane protein beta-barrel domain-containing protein" evidence="1">
    <location>
        <begin position="21"/>
        <end position="276"/>
    </location>
</feature>
<dbReference type="KEGG" id="sgn:SGRA_1681"/>
<dbReference type="EMBL" id="CP002831">
    <property type="protein sequence ID" value="AFC24416.1"/>
    <property type="molecule type" value="Genomic_DNA"/>
</dbReference>
<organism evidence="3 4">
    <name type="scientific">Saprospira grandis (strain Lewin)</name>
    <dbReference type="NCBI Taxonomy" id="984262"/>
    <lineage>
        <taxon>Bacteria</taxon>
        <taxon>Pseudomonadati</taxon>
        <taxon>Bacteroidota</taxon>
        <taxon>Saprospiria</taxon>
        <taxon>Saprospirales</taxon>
        <taxon>Saprospiraceae</taxon>
        <taxon>Saprospira</taxon>
    </lineage>
</organism>
<dbReference type="Proteomes" id="UP000007519">
    <property type="component" value="Chromosome"/>
</dbReference>
<feature type="domain" description="Outer membrane protein beta-barrel" evidence="2">
    <location>
        <begin position="19"/>
        <end position="242"/>
    </location>
</feature>
<accession>H6LAD1</accession>
<evidence type="ECO:0000313" key="3">
    <source>
        <dbReference type="EMBL" id="AFC24416.1"/>
    </source>
</evidence>
<dbReference type="Pfam" id="PF13568">
    <property type="entry name" value="OMP_b-brl_2"/>
    <property type="match status" value="1"/>
</dbReference>
<sequence>MLRKITLLTAFLAFVVSAQAQKEFKFGVYVEPSVSFFASNDKDVEPDGSNLGFTIGLLGEYYFGNSDNYALVVGGNFSFGRGGSLFYEDGGRLFPDSELDAESYVSTSTGNVGTNGEGMLLTPGTKVKYRLNYLEIPVGLKLRTNELGESYMRAFFQLPVLTIGIPVSARASIESPNATGFVSSTGEEVYYTPEKVKGENVYKDIFPLQIQLGAGAGVEYAPNEDGGLLLTAGLFYNYGFLDAVGTNELFDLTATPETNKARTGFHNIGLRLGIVF</sequence>
<protein>
    <recommendedName>
        <fullName evidence="2">Outer membrane protein beta-barrel domain-containing protein</fullName>
    </recommendedName>
</protein>
<dbReference type="InterPro" id="IPR025665">
    <property type="entry name" value="Beta-barrel_OMP_2"/>
</dbReference>
<keyword evidence="4" id="KW-1185">Reference proteome</keyword>
<gene>
    <name evidence="3" type="ordered locus">SGRA_1681</name>
</gene>
<name>H6LAD1_SAPGL</name>
<proteinExistence type="predicted"/>
<dbReference type="OrthoDB" id="978236at2"/>
<dbReference type="AlphaFoldDB" id="H6LAD1"/>
<keyword evidence="1" id="KW-0732">Signal</keyword>
<feature type="signal peptide" evidence="1">
    <location>
        <begin position="1"/>
        <end position="20"/>
    </location>
</feature>
<dbReference type="RefSeq" id="WP_015692049.1">
    <property type="nucleotide sequence ID" value="NC_016940.1"/>
</dbReference>
<evidence type="ECO:0000313" key="4">
    <source>
        <dbReference type="Proteomes" id="UP000007519"/>
    </source>
</evidence>
<evidence type="ECO:0000256" key="1">
    <source>
        <dbReference type="SAM" id="SignalP"/>
    </source>
</evidence>
<dbReference type="HOGENOM" id="CLU_1007923_0_0_10"/>
<evidence type="ECO:0000259" key="2">
    <source>
        <dbReference type="Pfam" id="PF13568"/>
    </source>
</evidence>
<reference evidence="3 4" key="1">
    <citation type="journal article" date="2012" name="Stand. Genomic Sci.">
        <title>Complete genome sequencing and analysis of Saprospira grandis str. Lewin, a predatory marine bacterium.</title>
        <authorList>
            <person name="Saw J.H."/>
            <person name="Yuryev A."/>
            <person name="Kanbe M."/>
            <person name="Hou S."/>
            <person name="Young A.G."/>
            <person name="Aizawa S."/>
            <person name="Alam M."/>
        </authorList>
    </citation>
    <scope>NUCLEOTIDE SEQUENCE [LARGE SCALE GENOMIC DNA]</scope>
    <source>
        <strain evidence="3 4">Lewin</strain>
    </source>
</reference>